<dbReference type="Gene3D" id="3.90.550.10">
    <property type="entry name" value="Spore Coat Polysaccharide Biosynthesis Protein SpsA, Chain A"/>
    <property type="match status" value="1"/>
</dbReference>
<dbReference type="SUPFAM" id="SSF53448">
    <property type="entry name" value="Nucleotide-diphospho-sugar transferases"/>
    <property type="match status" value="1"/>
</dbReference>
<dbReference type="Pfam" id="PF00535">
    <property type="entry name" value="Glycos_transf_2"/>
    <property type="match status" value="1"/>
</dbReference>
<evidence type="ECO:0000256" key="7">
    <source>
        <dbReference type="ARBA" id="ARBA00023034"/>
    </source>
</evidence>
<name>A0A034VJ11_BACDO</name>
<dbReference type="SUPFAM" id="SSF50370">
    <property type="entry name" value="Ricin B-like lectins"/>
    <property type="match status" value="1"/>
</dbReference>
<feature type="domain" description="Ricin B lectin" evidence="12">
    <location>
        <begin position="519"/>
        <end position="650"/>
    </location>
</feature>
<dbReference type="InterPro" id="IPR035992">
    <property type="entry name" value="Ricin_B-like_lectins"/>
</dbReference>
<dbReference type="AlphaFoldDB" id="A0A034VJ11"/>
<dbReference type="Gene3D" id="2.80.10.50">
    <property type="match status" value="1"/>
</dbReference>
<dbReference type="GO" id="GO:0006493">
    <property type="term" value="P:protein O-linked glycosylation"/>
    <property type="evidence" value="ECO:0007669"/>
    <property type="project" value="TreeGrafter"/>
</dbReference>
<dbReference type="UniPathway" id="UPA00378"/>
<dbReference type="GO" id="GO:0000139">
    <property type="term" value="C:Golgi membrane"/>
    <property type="evidence" value="ECO:0007669"/>
    <property type="project" value="UniProtKB-SubCell"/>
</dbReference>
<dbReference type="EC" id="2.4.1.-" evidence="11"/>
<dbReference type="PANTHER" id="PTHR11675:SF134">
    <property type="entry name" value="N-ACETYLGALACTOSAMINYLTRANSFERASE 4-RELATED"/>
    <property type="match status" value="1"/>
</dbReference>
<dbReference type="InterPro" id="IPR000772">
    <property type="entry name" value="Ricin_B_lectin"/>
</dbReference>
<keyword evidence="9 11" id="KW-1015">Disulfide bond</keyword>
<evidence type="ECO:0000256" key="3">
    <source>
        <dbReference type="ARBA" id="ARBA00022692"/>
    </source>
</evidence>
<dbReference type="GO" id="GO:0030246">
    <property type="term" value="F:carbohydrate binding"/>
    <property type="evidence" value="ECO:0007669"/>
    <property type="project" value="UniProtKB-KW"/>
</dbReference>
<evidence type="ECO:0000313" key="13">
    <source>
        <dbReference type="EMBL" id="JAC41780.1"/>
    </source>
</evidence>
<keyword evidence="8 11" id="KW-0472">Membrane</keyword>
<dbReference type="EMBL" id="GAKP01017173">
    <property type="protein sequence ID" value="JAC41779.1"/>
    <property type="molecule type" value="Transcribed_RNA"/>
</dbReference>
<dbReference type="InterPro" id="IPR001173">
    <property type="entry name" value="Glyco_trans_2-like"/>
</dbReference>
<dbReference type="InterPro" id="IPR029044">
    <property type="entry name" value="Nucleotide-diphossugar_trans"/>
</dbReference>
<evidence type="ECO:0000256" key="2">
    <source>
        <dbReference type="ARBA" id="ARBA00005680"/>
    </source>
</evidence>
<keyword evidence="11" id="KW-0328">Glycosyltransferase</keyword>
<dbReference type="EMBL" id="GAKP01017172">
    <property type="protein sequence ID" value="JAC41780.1"/>
    <property type="molecule type" value="Transcribed_RNA"/>
</dbReference>
<evidence type="ECO:0000256" key="11">
    <source>
        <dbReference type="RuleBase" id="RU361242"/>
    </source>
</evidence>
<comment type="pathway">
    <text evidence="11">Protein modification; protein glycosylation.</text>
</comment>
<dbReference type="CDD" id="cd02510">
    <property type="entry name" value="pp-GalNAc-T"/>
    <property type="match status" value="1"/>
</dbReference>
<dbReference type="PROSITE" id="PS50231">
    <property type="entry name" value="RICIN_B_LECTIN"/>
    <property type="match status" value="1"/>
</dbReference>
<protein>
    <recommendedName>
        <fullName evidence="11">Polypeptide N-acetylgalactosaminyltransferase</fullName>
        <ecNumber evidence="11">2.4.1.-</ecNumber>
    </recommendedName>
    <alternativeName>
        <fullName evidence="11">Protein-UDP acetylgalactosaminyltransferase</fullName>
    </alternativeName>
</protein>
<evidence type="ECO:0000256" key="1">
    <source>
        <dbReference type="ARBA" id="ARBA00004323"/>
    </source>
</evidence>
<comment type="similarity">
    <text evidence="2 11">Belongs to the glycosyltransferase 2 family. GalNAc-T subfamily.</text>
</comment>
<evidence type="ECO:0000256" key="4">
    <source>
        <dbReference type="ARBA" id="ARBA00022734"/>
    </source>
</evidence>
<keyword evidence="11 13" id="KW-0808">Transferase</keyword>
<keyword evidence="4 11" id="KW-0430">Lectin</keyword>
<evidence type="ECO:0000256" key="6">
    <source>
        <dbReference type="ARBA" id="ARBA00022989"/>
    </source>
</evidence>
<evidence type="ECO:0000256" key="8">
    <source>
        <dbReference type="ARBA" id="ARBA00023136"/>
    </source>
</evidence>
<dbReference type="SMART" id="SM00458">
    <property type="entry name" value="RICIN"/>
    <property type="match status" value="1"/>
</dbReference>
<keyword evidence="10" id="KW-0325">Glycoprotein</keyword>
<dbReference type="InterPro" id="IPR045885">
    <property type="entry name" value="GalNAc-T"/>
</dbReference>
<evidence type="ECO:0000259" key="12">
    <source>
        <dbReference type="SMART" id="SM00458"/>
    </source>
</evidence>
<keyword evidence="6 11" id="KW-1133">Transmembrane helix</keyword>
<gene>
    <name evidence="13" type="primary">GALT4</name>
</gene>
<keyword evidence="3 11" id="KW-0812">Transmembrane</keyword>
<dbReference type="Pfam" id="PF00652">
    <property type="entry name" value="Ricin_B_lectin"/>
    <property type="match status" value="1"/>
</dbReference>
<comment type="subcellular location">
    <subcellularLocation>
        <location evidence="1 11">Golgi apparatus membrane</location>
        <topology evidence="1 11">Single-pass type II membrane protein</topology>
    </subcellularLocation>
</comment>
<dbReference type="OrthoDB" id="6159198at2759"/>
<comment type="cofactor">
    <cofactor evidence="11">
        <name>Mn(2+)</name>
        <dbReference type="ChEBI" id="CHEBI:29035"/>
    </cofactor>
</comment>
<evidence type="ECO:0000256" key="9">
    <source>
        <dbReference type="ARBA" id="ARBA00023157"/>
    </source>
</evidence>
<keyword evidence="11" id="KW-0464">Manganese</keyword>
<dbReference type="GO" id="GO:0004653">
    <property type="term" value="F:polypeptide N-acetylgalactosaminyltransferase activity"/>
    <property type="evidence" value="ECO:0007669"/>
    <property type="project" value="TreeGrafter"/>
</dbReference>
<sequence>MVKMRRRQVKRMMHKLIYFIVSIILLSFFTTMLVERRLRNVDDPTTVATDFNGDPVTPEVPRVRIRTHRPPKPPVQERMAAPIQAGVDNRAAVDDSAAASGKAEKVTKIVKGLFTVPEAVGEKKDWEDSEQIERDAKRKGLGEHGEAAYVKDESLKELEQEMSLDNGFNALLSDLISVNRSVPDVRHEDCRHKPYLAKLPSTSIILPFYNEHITVLQRSLHSIVNRTPRELLKEIIIVDDYSDREYLKTELEEYLSEHFGNLVKIVRLPQRSGLITARLAGAHAATGDVLVFFDSHIECNYNWLPPLIEPIAVNYKISTCPIVDIIRHNNFEYHGYQVQSARGAFDWKFRYKQIALLPEQLLNKTAPTANPIMMGGLFAISRQFFWELGGYDEGLDIWGAEQYELSLKIWMCGGMLFDVPCSRVAHVFRGPMKSRPSPRKHNFFAKNCKRVAEVWLDEYKKYIYMRSPEEYAAVDAGDLTAQHAVRERLNCKPFKWFLEEVAPDMLLKYPPDFPPTYASGAVQSAAYPHFCLDTMNRKSEEAVGLFYCANNKTHPHANQDWELSISRDLRHRDSELCLDVQSVQENATVWMWPCHENGGNQFFFYDREHQWLVQGQSGHMCLEAFVEGEEHAVYANMCDNSNPRMKWIFGVVNDTALDAFHEQLPLNA</sequence>
<feature type="transmembrane region" description="Helical" evidence="11">
    <location>
        <begin position="16"/>
        <end position="34"/>
    </location>
</feature>
<evidence type="ECO:0000256" key="10">
    <source>
        <dbReference type="ARBA" id="ARBA00023180"/>
    </source>
</evidence>
<keyword evidence="5" id="KW-0735">Signal-anchor</keyword>
<accession>A0A034VJ11</accession>
<keyword evidence="7 11" id="KW-0333">Golgi apparatus</keyword>
<reference evidence="13" key="1">
    <citation type="journal article" date="2014" name="BMC Genomics">
        <title>Characterizing the developmental transcriptome of the oriental fruit fly, Bactrocera dorsalis (Diptera: Tephritidae) through comparative genomic analysis with Drosophila melanogaster utilizing modENCODE datasets.</title>
        <authorList>
            <person name="Geib S.M."/>
            <person name="Calla B."/>
            <person name="Hall B."/>
            <person name="Hou S."/>
            <person name="Manoukis N.C."/>
        </authorList>
    </citation>
    <scope>NUCLEOTIDE SEQUENCE</scope>
    <source>
        <strain evidence="13">Punador</strain>
    </source>
</reference>
<proteinExistence type="inferred from homology"/>
<evidence type="ECO:0000256" key="5">
    <source>
        <dbReference type="ARBA" id="ARBA00022968"/>
    </source>
</evidence>
<organism evidence="13">
    <name type="scientific">Bactrocera dorsalis</name>
    <name type="common">Oriental fruit fly</name>
    <name type="synonym">Dacus dorsalis</name>
    <dbReference type="NCBI Taxonomy" id="27457"/>
    <lineage>
        <taxon>Eukaryota</taxon>
        <taxon>Metazoa</taxon>
        <taxon>Ecdysozoa</taxon>
        <taxon>Arthropoda</taxon>
        <taxon>Hexapoda</taxon>
        <taxon>Insecta</taxon>
        <taxon>Pterygota</taxon>
        <taxon>Neoptera</taxon>
        <taxon>Endopterygota</taxon>
        <taxon>Diptera</taxon>
        <taxon>Brachycera</taxon>
        <taxon>Muscomorpha</taxon>
        <taxon>Tephritoidea</taxon>
        <taxon>Tephritidae</taxon>
        <taxon>Bactrocera</taxon>
        <taxon>Bactrocera</taxon>
    </lineage>
</organism>
<dbReference type="PANTHER" id="PTHR11675">
    <property type="entry name" value="N-ACETYLGALACTOSAMINYLTRANSFERASE"/>
    <property type="match status" value="1"/>
</dbReference>